<evidence type="ECO:0000256" key="3">
    <source>
        <dbReference type="ARBA" id="ARBA00022989"/>
    </source>
</evidence>
<comment type="caution">
    <text evidence="7">The sequence shown here is derived from an EMBL/GenBank/DDBJ whole genome shotgun (WGS) entry which is preliminary data.</text>
</comment>
<sequence>MPLLYAFIKRRFRVVLTQKSFFIFQLAQPLIWLLTYGLSINNALSKAFEEILGTNFLAFEALGLPMLFSISFPLANSLNMSLEFSLGSPRIIRLLSSHDWRASFILADVAVYAILSLLALFELLVISFPFGFPYSFSLIGFLSVVLVIFLSVLFTYSLAIVLSKVLLSVSSYVSLLLLPFFLFSGIYYPVMYLPRLELLISAVIPYSHAIAIIRYFLLGYKASQLGAIWSGLFNPITQIALSLTYLILFSFILLVLASRLLDKLGTREVLF</sequence>
<dbReference type="AlphaFoldDB" id="A0A2R6BEZ8"/>
<dbReference type="InterPro" id="IPR051784">
    <property type="entry name" value="Nod_factor_ABC_transporter"/>
</dbReference>
<name>A0A2R6BEZ8_9ARCH</name>
<dbReference type="Proteomes" id="UP000240681">
    <property type="component" value="Unassembled WGS sequence"/>
</dbReference>
<feature type="transmembrane region" description="Helical" evidence="5">
    <location>
        <begin position="103"/>
        <end position="128"/>
    </location>
</feature>
<organism evidence="7 8">
    <name type="scientific">Candidatus Marsarchaeota G2 archaeon ECH_B_SAG-C16</name>
    <dbReference type="NCBI Taxonomy" id="1978163"/>
    <lineage>
        <taxon>Archaea</taxon>
        <taxon>Candidatus Marsarchaeota</taxon>
        <taxon>Candidatus Marsarchaeota group 2</taxon>
    </lineage>
</organism>
<dbReference type="InterPro" id="IPR000412">
    <property type="entry name" value="ABC_2_transport"/>
</dbReference>
<keyword evidence="3 5" id="KW-1133">Transmembrane helix</keyword>
<feature type="transmembrane region" description="Helical" evidence="5">
    <location>
        <begin position="134"/>
        <end position="158"/>
    </location>
</feature>
<keyword evidence="4 5" id="KW-0472">Membrane</keyword>
<feature type="transmembrane region" description="Helical" evidence="5">
    <location>
        <begin position="165"/>
        <end position="186"/>
    </location>
</feature>
<evidence type="ECO:0000256" key="2">
    <source>
        <dbReference type="ARBA" id="ARBA00022692"/>
    </source>
</evidence>
<proteinExistence type="predicted"/>
<dbReference type="PIRSF" id="PIRSF006648">
    <property type="entry name" value="DrrB"/>
    <property type="match status" value="1"/>
</dbReference>
<comment type="subcellular location">
    <subcellularLocation>
        <location evidence="1">Membrane</location>
        <topology evidence="1">Multi-pass membrane protein</topology>
    </subcellularLocation>
</comment>
<dbReference type="PROSITE" id="PS51012">
    <property type="entry name" value="ABC_TM2"/>
    <property type="match status" value="1"/>
</dbReference>
<dbReference type="InterPro" id="IPR047817">
    <property type="entry name" value="ABC2_TM_bact-type"/>
</dbReference>
<feature type="transmembrane region" description="Helical" evidence="5">
    <location>
        <begin position="21"/>
        <end position="41"/>
    </location>
</feature>
<feature type="domain" description="ABC transmembrane type-2" evidence="6">
    <location>
        <begin position="20"/>
        <end position="264"/>
    </location>
</feature>
<dbReference type="PRINTS" id="PR00164">
    <property type="entry name" value="ABC2TRNSPORT"/>
</dbReference>
<evidence type="ECO:0000256" key="1">
    <source>
        <dbReference type="ARBA" id="ARBA00004141"/>
    </source>
</evidence>
<dbReference type="EMBL" id="NEXK01000024">
    <property type="protein sequence ID" value="PSN97214.1"/>
    <property type="molecule type" value="Genomic_DNA"/>
</dbReference>
<evidence type="ECO:0000256" key="4">
    <source>
        <dbReference type="ARBA" id="ARBA00023136"/>
    </source>
</evidence>
<dbReference type="GO" id="GO:0140359">
    <property type="term" value="F:ABC-type transporter activity"/>
    <property type="evidence" value="ECO:0007669"/>
    <property type="project" value="InterPro"/>
</dbReference>
<feature type="transmembrane region" description="Helical" evidence="5">
    <location>
        <begin position="239"/>
        <end position="261"/>
    </location>
</feature>
<reference evidence="7 8" key="1">
    <citation type="submission" date="2017-04" db="EMBL/GenBank/DDBJ databases">
        <title>Novel microbial lineages endemic to geothermal iron-oxide mats fill important gaps in the evolutionary history of Archaea.</title>
        <authorList>
            <person name="Jay Z.J."/>
            <person name="Beam J.P."/>
            <person name="Dlakic M."/>
            <person name="Rusch D.B."/>
            <person name="Kozubal M.A."/>
            <person name="Inskeep W.P."/>
        </authorList>
    </citation>
    <scope>NUCLEOTIDE SEQUENCE [LARGE SCALE GENOMIC DNA]</scope>
    <source>
        <strain evidence="7">ECH_B_SAG-C16</strain>
    </source>
</reference>
<dbReference type="InterPro" id="IPR013525">
    <property type="entry name" value="ABC2_TM"/>
</dbReference>
<evidence type="ECO:0000259" key="6">
    <source>
        <dbReference type="PROSITE" id="PS51012"/>
    </source>
</evidence>
<feature type="transmembrane region" description="Helical" evidence="5">
    <location>
        <begin position="61"/>
        <end position="82"/>
    </location>
</feature>
<evidence type="ECO:0000256" key="5">
    <source>
        <dbReference type="SAM" id="Phobius"/>
    </source>
</evidence>
<evidence type="ECO:0000313" key="7">
    <source>
        <dbReference type="EMBL" id="PSN97214.1"/>
    </source>
</evidence>
<dbReference type="GO" id="GO:0043190">
    <property type="term" value="C:ATP-binding cassette (ABC) transporter complex"/>
    <property type="evidence" value="ECO:0007669"/>
    <property type="project" value="InterPro"/>
</dbReference>
<gene>
    <name evidence="7" type="ORF">B9Q09_01130</name>
</gene>
<keyword evidence="2 5" id="KW-0812">Transmembrane</keyword>
<dbReference type="PANTHER" id="PTHR43229">
    <property type="entry name" value="NODULATION PROTEIN J"/>
    <property type="match status" value="1"/>
</dbReference>
<accession>A0A2R6BEZ8</accession>
<evidence type="ECO:0000313" key="8">
    <source>
        <dbReference type="Proteomes" id="UP000240681"/>
    </source>
</evidence>
<dbReference type="Pfam" id="PF01061">
    <property type="entry name" value="ABC2_membrane"/>
    <property type="match status" value="1"/>
</dbReference>
<dbReference type="PANTHER" id="PTHR43229:SF3">
    <property type="entry name" value="ABC-TYPE MULTIDRUG TRANSPORT SYSTEM, PERMEASE COMPONENT"/>
    <property type="match status" value="1"/>
</dbReference>
<feature type="transmembrane region" description="Helical" evidence="5">
    <location>
        <begin position="198"/>
        <end position="218"/>
    </location>
</feature>
<protein>
    <recommendedName>
        <fullName evidence="6">ABC transmembrane type-2 domain-containing protein</fullName>
    </recommendedName>
</protein>